<comment type="catalytic activity">
    <reaction evidence="2">
        <text>[(1-&gt;4)-beta-D-glucosyl]n+m + reduced acceptor + O2 = 4-dehydro-beta-D-glucosyl-[(1-&gt;4)-beta-D-glucosyl]n-1 + [(1-&gt;4)-beta-D-glucosyl]m + acceptor + H2O.</text>
        <dbReference type="EC" id="1.14.99.56"/>
    </reaction>
</comment>
<feature type="domain" description="Auxiliary Activity family 9 catalytic" evidence="5">
    <location>
        <begin position="19"/>
        <end position="225"/>
    </location>
</feature>
<comment type="function">
    <text evidence="2">Lytic polysaccharide monooxygenase (LMPO) that depolymerizes crystalline and amorphous polysaccharides via the oxidation of scissile alpha- or beta-(1-4)-glycosidic bonds, yielding C1 and/or C4 oxidation products. Catalysis by LPMOs requires the reduction of the active-site copper from Cu(II) to Cu(I) by a reducing agent and H(2)O(2) or O(2) as a cosubstrate.</text>
</comment>
<dbReference type="PANTHER" id="PTHR33353">
    <property type="entry name" value="PUTATIVE (AFU_ORTHOLOGUE AFUA_1G12560)-RELATED"/>
    <property type="match status" value="1"/>
</dbReference>
<dbReference type="eggNOG" id="ENOG502SJ5H">
    <property type="taxonomic scope" value="Eukaryota"/>
</dbReference>
<keyword evidence="2" id="KW-0119">Carbohydrate metabolism</keyword>
<dbReference type="PANTHER" id="PTHR33353:SF19">
    <property type="entry name" value="GLYCOSYLHYDROLASE FAMILY 61-8 PROTEIN"/>
    <property type="match status" value="1"/>
</dbReference>
<dbReference type="AlphaFoldDB" id="K5X3N0"/>
<dbReference type="RefSeq" id="XP_007331723.1">
    <property type="nucleotide sequence ID" value="XM_007331661.1"/>
</dbReference>
<keyword evidence="2" id="KW-0964">Secreted</keyword>
<dbReference type="OrthoDB" id="4849160at2759"/>
<keyword evidence="2" id="KW-0624">Polysaccharide degradation</keyword>
<dbReference type="GO" id="GO:0030245">
    <property type="term" value="P:cellulose catabolic process"/>
    <property type="evidence" value="ECO:0007669"/>
    <property type="project" value="UniProtKB-UniRule"/>
</dbReference>
<keyword evidence="7" id="KW-1185">Reference proteome</keyword>
<dbReference type="Gene3D" id="2.70.50.70">
    <property type="match status" value="1"/>
</dbReference>
<protein>
    <recommendedName>
        <fullName evidence="2">AA9 family lytic polysaccharide monooxygenase</fullName>
        <ecNumber evidence="2">1.14.99.56</ecNumber>
    </recommendedName>
    <alternativeName>
        <fullName evidence="2">Endo-beta-1,4-glucanase</fullName>
    </alternativeName>
    <alternativeName>
        <fullName evidence="2">Glycosyl hydrolase 61 family protein</fullName>
    </alternativeName>
</protein>
<dbReference type="Proteomes" id="UP000008493">
    <property type="component" value="Unassembled WGS sequence"/>
</dbReference>
<dbReference type="GeneID" id="18831382"/>
<proteinExistence type="predicted"/>
<dbReference type="EMBL" id="JH971395">
    <property type="protein sequence ID" value="EKM77532.1"/>
    <property type="molecule type" value="Genomic_DNA"/>
</dbReference>
<evidence type="ECO:0000313" key="6">
    <source>
        <dbReference type="EMBL" id="EKM77532.1"/>
    </source>
</evidence>
<dbReference type="CDD" id="cd21175">
    <property type="entry name" value="LPMO_AA9"/>
    <property type="match status" value="1"/>
</dbReference>
<dbReference type="GO" id="GO:0030248">
    <property type="term" value="F:cellulose binding"/>
    <property type="evidence" value="ECO:0007669"/>
    <property type="project" value="UniProtKB-UniRule"/>
</dbReference>
<feature type="region of interest" description="Disordered" evidence="3">
    <location>
        <begin position="241"/>
        <end position="366"/>
    </location>
</feature>
<feature type="compositionally biased region" description="Low complexity" evidence="3">
    <location>
        <begin position="297"/>
        <end position="307"/>
    </location>
</feature>
<accession>K5X3N0</accession>
<keyword evidence="1 2" id="KW-1015">Disulfide bond</keyword>
<evidence type="ECO:0000256" key="3">
    <source>
        <dbReference type="SAM" id="MobiDB-lite"/>
    </source>
</evidence>
<keyword evidence="2" id="KW-0136">Cellulose degradation</keyword>
<evidence type="ECO:0000256" key="4">
    <source>
        <dbReference type="SAM" id="SignalP"/>
    </source>
</evidence>
<dbReference type="KEGG" id="abp:AGABI1DRAFT77029"/>
<dbReference type="EC" id="1.14.99.56" evidence="2"/>
<feature type="chain" id="PRO_5003889989" description="AA9 family lytic polysaccharide monooxygenase" evidence="4">
    <location>
        <begin position="19"/>
        <end position="366"/>
    </location>
</feature>
<comment type="domain">
    <text evidence="2">Has a modular structure: an endo-beta-1,4-glucanase catalytic module at the N-terminus, a linker rich in serines and threonines, and a C-terminal carbohydrate-binding module (CBM).</text>
</comment>
<dbReference type="STRING" id="597362.K5X3N0"/>
<comment type="subcellular location">
    <subcellularLocation>
        <location evidence="2">Secreted</location>
    </subcellularLocation>
</comment>
<dbReference type="InterPro" id="IPR049892">
    <property type="entry name" value="AA9"/>
</dbReference>
<name>K5X3N0_AGABU</name>
<dbReference type="InParanoid" id="K5X3N0"/>
<evidence type="ECO:0000256" key="1">
    <source>
        <dbReference type="ARBA" id="ARBA00023157"/>
    </source>
</evidence>
<dbReference type="GO" id="GO:0008810">
    <property type="term" value="F:cellulase activity"/>
    <property type="evidence" value="ECO:0007669"/>
    <property type="project" value="UniProtKB-UniRule"/>
</dbReference>
<organism evidence="6 7">
    <name type="scientific">Agaricus bisporus var. burnettii (strain JB137-S8 / ATCC MYA-4627 / FGSC 10392)</name>
    <name type="common">White button mushroom</name>
    <dbReference type="NCBI Taxonomy" id="597362"/>
    <lineage>
        <taxon>Eukaryota</taxon>
        <taxon>Fungi</taxon>
        <taxon>Dikarya</taxon>
        <taxon>Basidiomycota</taxon>
        <taxon>Agaricomycotina</taxon>
        <taxon>Agaricomycetes</taxon>
        <taxon>Agaricomycetidae</taxon>
        <taxon>Agaricales</taxon>
        <taxon>Agaricineae</taxon>
        <taxon>Agaricaceae</taxon>
        <taxon>Agaricus</taxon>
    </lineage>
</organism>
<dbReference type="GO" id="GO:0005576">
    <property type="term" value="C:extracellular region"/>
    <property type="evidence" value="ECO:0007669"/>
    <property type="project" value="UniProtKB-SubCell"/>
</dbReference>
<evidence type="ECO:0000256" key="2">
    <source>
        <dbReference type="RuleBase" id="RU368122"/>
    </source>
</evidence>
<feature type="compositionally biased region" description="Basic residues" evidence="3">
    <location>
        <begin position="346"/>
        <end position="366"/>
    </location>
</feature>
<dbReference type="InterPro" id="IPR005103">
    <property type="entry name" value="AA9_LPMO"/>
</dbReference>
<sequence length="366" mass="39009">MKLATLAVPVLTAAYASAHGYLHSISIDGQSYSGNRPHKANDASAIRQVADQGPVKGTKNKDMNCGLGSPKPAALDAEANPGDTISFEWTAIDGGNWIHQVGPMMTYMASCGDQDCNKFDSTKAKWFKIDEQGLASSGTWAQKQIFDQKPFKVSLPKNIAPGNYLIRQEVIALHAAVSVGGAEFYPSCSQLKIGGSGTGKPKSSELVSFPGAYDDEDAGIVVPDIFNPGFKYQFPGPKIASFVNGGGDSGNSGDDEEDDSDSNSDSGSHDHPSSTVTSKKPAPTKSQEDTSPDHGTPSKSSSKIPSPTQNNTTVKPTSRCKQKRGLRSSGMLPMADESKMDSSMNVKRHQRHINRVKRSSSFGLKH</sequence>
<feature type="compositionally biased region" description="Acidic residues" evidence="3">
    <location>
        <begin position="253"/>
        <end position="262"/>
    </location>
</feature>
<feature type="signal peptide" evidence="4">
    <location>
        <begin position="1"/>
        <end position="18"/>
    </location>
</feature>
<evidence type="ECO:0000259" key="5">
    <source>
        <dbReference type="Pfam" id="PF03443"/>
    </source>
</evidence>
<evidence type="ECO:0000313" key="7">
    <source>
        <dbReference type="Proteomes" id="UP000008493"/>
    </source>
</evidence>
<dbReference type="Pfam" id="PF03443">
    <property type="entry name" value="AA9"/>
    <property type="match status" value="1"/>
</dbReference>
<reference evidence="7" key="1">
    <citation type="journal article" date="2012" name="Proc. Natl. Acad. Sci. U.S.A.">
        <title>Genome sequence of the button mushroom Agaricus bisporus reveals mechanisms governing adaptation to a humic-rich ecological niche.</title>
        <authorList>
            <person name="Morin E."/>
            <person name="Kohler A."/>
            <person name="Baker A.R."/>
            <person name="Foulongne-Oriol M."/>
            <person name="Lombard V."/>
            <person name="Nagy L.G."/>
            <person name="Ohm R.A."/>
            <person name="Patyshakuliyeva A."/>
            <person name="Brun A."/>
            <person name="Aerts A.L."/>
            <person name="Bailey A.M."/>
            <person name="Billette C."/>
            <person name="Coutinho P.M."/>
            <person name="Deakin G."/>
            <person name="Doddapaneni H."/>
            <person name="Floudas D."/>
            <person name="Grimwood J."/>
            <person name="Hilden K."/>
            <person name="Kuees U."/>
            <person name="LaButti K.M."/>
            <person name="Lapidus A."/>
            <person name="Lindquist E.A."/>
            <person name="Lucas S.M."/>
            <person name="Murat C."/>
            <person name="Riley R.W."/>
            <person name="Salamov A.A."/>
            <person name="Schmutz J."/>
            <person name="Subramanian V."/>
            <person name="Woesten H.A.B."/>
            <person name="Xu J."/>
            <person name="Eastwood D.C."/>
            <person name="Foster G.D."/>
            <person name="Sonnenberg A.S."/>
            <person name="Cullen D."/>
            <person name="de Vries R.P."/>
            <person name="Lundell T."/>
            <person name="Hibbett D.S."/>
            <person name="Henrissat B."/>
            <person name="Burton K.S."/>
            <person name="Kerrigan R.W."/>
            <person name="Challen M.P."/>
            <person name="Grigoriev I.V."/>
            <person name="Martin F."/>
        </authorList>
    </citation>
    <scope>NUCLEOTIDE SEQUENCE [LARGE SCALE GENOMIC DNA]</scope>
    <source>
        <strain evidence="7">JB137-S8 / ATCC MYA-4627 / FGSC 10392</strain>
    </source>
</reference>
<dbReference type="OMA" id="ARWFKIA"/>
<gene>
    <name evidence="6" type="ORF">AGABI1DRAFT_77029</name>
</gene>
<dbReference type="HOGENOM" id="CLU_031730_2_2_1"/>
<keyword evidence="4" id="KW-0732">Signal</keyword>